<comment type="similarity">
    <text evidence="1">Belongs to the AB hydrolase superfamily. AB hydrolase 2 family.</text>
</comment>
<keyword evidence="6" id="KW-1185">Reference proteome</keyword>
<feature type="compositionally biased region" description="Basic residues" evidence="3">
    <location>
        <begin position="23"/>
        <end position="33"/>
    </location>
</feature>
<evidence type="ECO:0000256" key="2">
    <source>
        <dbReference type="ARBA" id="ARBA00022801"/>
    </source>
</evidence>
<keyword evidence="2" id="KW-0378">Hydrolase</keyword>
<dbReference type="Proteomes" id="UP000218209">
    <property type="component" value="Unassembled WGS sequence"/>
</dbReference>
<feature type="region of interest" description="Disordered" evidence="3">
    <location>
        <begin position="1"/>
        <end position="112"/>
    </location>
</feature>
<dbReference type="InterPro" id="IPR050565">
    <property type="entry name" value="LYPA1-2/EST-like"/>
</dbReference>
<evidence type="ECO:0000313" key="6">
    <source>
        <dbReference type="Proteomes" id="UP000218209"/>
    </source>
</evidence>
<evidence type="ECO:0000313" key="5">
    <source>
        <dbReference type="EMBL" id="OSX77316.1"/>
    </source>
</evidence>
<dbReference type="InterPro" id="IPR029058">
    <property type="entry name" value="AB_hydrolase_fold"/>
</dbReference>
<dbReference type="GO" id="GO:0016787">
    <property type="term" value="F:hydrolase activity"/>
    <property type="evidence" value="ECO:0007669"/>
    <property type="project" value="UniProtKB-KW"/>
</dbReference>
<reference evidence="5 6" key="1">
    <citation type="submission" date="2017-03" db="EMBL/GenBank/DDBJ databases">
        <title>WGS assembly of Porphyra umbilicalis.</title>
        <authorList>
            <person name="Brawley S.H."/>
            <person name="Blouin N.A."/>
            <person name="Ficko-Blean E."/>
            <person name="Wheeler G.L."/>
            <person name="Lohr M."/>
            <person name="Goodson H.V."/>
            <person name="Jenkins J.W."/>
            <person name="Blaby-Haas C.E."/>
            <person name="Helliwell K.E."/>
            <person name="Chan C."/>
            <person name="Marriage T."/>
            <person name="Bhattacharya D."/>
            <person name="Klein A.S."/>
            <person name="Badis Y."/>
            <person name="Brodie J."/>
            <person name="Cao Y."/>
            <person name="Collen J."/>
            <person name="Dittami S.M."/>
            <person name="Gachon C.M."/>
            <person name="Green B.R."/>
            <person name="Karpowicz S."/>
            <person name="Kim J.W."/>
            <person name="Kudahl U."/>
            <person name="Lin S."/>
            <person name="Michel G."/>
            <person name="Mittag M."/>
            <person name="Olson B.J."/>
            <person name="Pangilinan J."/>
            <person name="Peng Y."/>
            <person name="Qiu H."/>
            <person name="Shu S."/>
            <person name="Singer J.T."/>
            <person name="Smith A.G."/>
            <person name="Sprecher B.N."/>
            <person name="Wagner V."/>
            <person name="Wang W."/>
            <person name="Wang Z.-Y."/>
            <person name="Yan J."/>
            <person name="Yarish C."/>
            <person name="Zoeuner-Riek S."/>
            <person name="Zhuang Y."/>
            <person name="Zou Y."/>
            <person name="Lindquist E.A."/>
            <person name="Grimwood J."/>
            <person name="Barry K."/>
            <person name="Rokhsar D.S."/>
            <person name="Schmutz J."/>
            <person name="Stiller J.W."/>
            <person name="Grossman A.R."/>
            <person name="Prochnik S.E."/>
        </authorList>
    </citation>
    <scope>NUCLEOTIDE SEQUENCE [LARGE SCALE GENOMIC DNA]</scope>
    <source>
        <strain evidence="5">4086291</strain>
    </source>
</reference>
<feature type="compositionally biased region" description="Basic residues" evidence="3">
    <location>
        <begin position="94"/>
        <end position="103"/>
    </location>
</feature>
<name>A0A1X6P995_PORUM</name>
<dbReference type="PANTHER" id="PTHR10655">
    <property type="entry name" value="LYSOPHOSPHOLIPASE-RELATED"/>
    <property type="match status" value="1"/>
</dbReference>
<sequence length="529" mass="53953">MAGWGGEVAGAATPRRYCDRGASARRRPTHVRRPAREARAGGVGVVAALASRRGRGDPLLPTSGGGRSRRATSRRTGSPAPRARSLCGTEGVRARRRPARGRRGTSGSQARTALLWAPRPSPCSSAGGGSAAVAPLCHFPHPLGRHRRRLLPPHPPRNVAETMARTAVAAAAVAAAAACGAAAALLSSATVVAAAVTLPLTDGVGAIPLEPTEPLVTPRPPLLSVVPELLRVSLPPPAVAVAADASTPVQRQSVVAAAVSDDGLRLPDVADHQTLVKLISTLTAALTWFTRPDAYGSKDGAGGRGGTLPRSIAKAARPAAIVTLHGLGGSGPHAVDALRKDLRPATLAYTSLYGPSAYTDRAGNARSWFPIGPVRAGRVPTADLSAGAAANLAAAAARIDAVVAAAVASGVPRRRIVLVGFSLGAATVADYVLAGRAKGLSAVILSAGWRPRPAARVRPRAAAGVRVFIRHGGRDWLIPPRAAKPLAAALTAAGAKVTSVVYARANHFLNDHGAAEEGMDKFIAKVLPP</sequence>
<protein>
    <recommendedName>
        <fullName evidence="4">Phospholipase/carboxylesterase/thioesterase domain-containing protein</fullName>
    </recommendedName>
</protein>
<evidence type="ECO:0000256" key="1">
    <source>
        <dbReference type="ARBA" id="ARBA00006499"/>
    </source>
</evidence>
<evidence type="ECO:0000259" key="4">
    <source>
        <dbReference type="Pfam" id="PF02230"/>
    </source>
</evidence>
<dbReference type="Gene3D" id="3.40.50.1820">
    <property type="entry name" value="alpha/beta hydrolase"/>
    <property type="match status" value="1"/>
</dbReference>
<dbReference type="AlphaFoldDB" id="A0A1X6P995"/>
<accession>A0A1X6P995</accession>
<evidence type="ECO:0000256" key="3">
    <source>
        <dbReference type="SAM" id="MobiDB-lite"/>
    </source>
</evidence>
<organism evidence="5 6">
    <name type="scientific">Porphyra umbilicalis</name>
    <name type="common">Purple laver</name>
    <name type="synonym">Red alga</name>
    <dbReference type="NCBI Taxonomy" id="2786"/>
    <lineage>
        <taxon>Eukaryota</taxon>
        <taxon>Rhodophyta</taxon>
        <taxon>Bangiophyceae</taxon>
        <taxon>Bangiales</taxon>
        <taxon>Bangiaceae</taxon>
        <taxon>Porphyra</taxon>
    </lineage>
</organism>
<dbReference type="EMBL" id="KV918841">
    <property type="protein sequence ID" value="OSX77316.1"/>
    <property type="molecule type" value="Genomic_DNA"/>
</dbReference>
<dbReference type="SUPFAM" id="SSF53474">
    <property type="entry name" value="alpha/beta-Hydrolases"/>
    <property type="match status" value="1"/>
</dbReference>
<dbReference type="Pfam" id="PF02230">
    <property type="entry name" value="Abhydrolase_2"/>
    <property type="match status" value="1"/>
</dbReference>
<proteinExistence type="inferred from homology"/>
<gene>
    <name evidence="5" type="ORF">BU14_0152s0011</name>
</gene>
<dbReference type="InterPro" id="IPR003140">
    <property type="entry name" value="PLipase/COase/thioEstase"/>
</dbReference>
<feature type="domain" description="Phospholipase/carboxylesterase/thioesterase" evidence="4">
    <location>
        <begin position="318"/>
        <end position="509"/>
    </location>
</feature>
<dbReference type="PANTHER" id="PTHR10655:SF17">
    <property type="entry name" value="LYSOPHOSPHOLIPASE-LIKE PROTEIN 1"/>
    <property type="match status" value="1"/>
</dbReference>